<gene>
    <name evidence="7" type="ORF">APICC_04567</name>
</gene>
<dbReference type="InterPro" id="IPR042185">
    <property type="entry name" value="Serpin_sf_2"/>
</dbReference>
<dbReference type="Pfam" id="PF00079">
    <property type="entry name" value="Serpin"/>
    <property type="match status" value="2"/>
</dbReference>
<proteinExistence type="inferred from homology"/>
<evidence type="ECO:0000259" key="6">
    <source>
        <dbReference type="SMART" id="SM00093"/>
    </source>
</evidence>
<feature type="domain" description="Serpin" evidence="6">
    <location>
        <begin position="107"/>
        <end position="635"/>
    </location>
</feature>
<dbReference type="InterPro" id="IPR023795">
    <property type="entry name" value="Serpin_CS"/>
</dbReference>
<keyword evidence="8" id="KW-1185">Reference proteome</keyword>
<dbReference type="GO" id="GO:0004867">
    <property type="term" value="F:serine-type endopeptidase inhibitor activity"/>
    <property type="evidence" value="ECO:0007669"/>
    <property type="project" value="UniProtKB-KW"/>
</dbReference>
<evidence type="ECO:0000313" key="8">
    <source>
        <dbReference type="Proteomes" id="UP000242457"/>
    </source>
</evidence>
<accession>A0A2A3EUS4</accession>
<dbReference type="PANTHER" id="PTHR11461">
    <property type="entry name" value="SERINE PROTEASE INHIBITOR, SERPIN"/>
    <property type="match status" value="1"/>
</dbReference>
<keyword evidence="2" id="KW-0722">Serine protease inhibitor</keyword>
<evidence type="ECO:0000256" key="1">
    <source>
        <dbReference type="ARBA" id="ARBA00022690"/>
    </source>
</evidence>
<dbReference type="InterPro" id="IPR000215">
    <property type="entry name" value="Serpin_fam"/>
</dbReference>
<evidence type="ECO:0000256" key="5">
    <source>
        <dbReference type="SAM" id="SignalP"/>
    </source>
</evidence>
<dbReference type="Gene3D" id="3.30.497.10">
    <property type="entry name" value="Antithrombin, subunit I, domain 2"/>
    <property type="match status" value="2"/>
</dbReference>
<dbReference type="GO" id="GO:0045861">
    <property type="term" value="P:negative regulation of proteolysis"/>
    <property type="evidence" value="ECO:0007669"/>
    <property type="project" value="UniProtKB-ARBA"/>
</dbReference>
<dbReference type="CDD" id="cd00172">
    <property type="entry name" value="serpin"/>
    <property type="match status" value="1"/>
</dbReference>
<dbReference type="EMBL" id="KZ288186">
    <property type="protein sequence ID" value="PBC34811.1"/>
    <property type="molecule type" value="Genomic_DNA"/>
</dbReference>
<keyword evidence="1" id="KW-0646">Protease inhibitor</keyword>
<feature type="signal peptide" evidence="5">
    <location>
        <begin position="1"/>
        <end position="16"/>
    </location>
</feature>
<evidence type="ECO:0000313" key="7">
    <source>
        <dbReference type="EMBL" id="PBC34811.1"/>
    </source>
</evidence>
<evidence type="ECO:0000256" key="3">
    <source>
        <dbReference type="RuleBase" id="RU000411"/>
    </source>
</evidence>
<dbReference type="SMART" id="SM00093">
    <property type="entry name" value="SERPIN"/>
    <property type="match status" value="1"/>
</dbReference>
<name>A0A2A3EUS4_APICC</name>
<dbReference type="InterPro" id="IPR036186">
    <property type="entry name" value="Serpin_sf"/>
</dbReference>
<reference evidence="7 8" key="1">
    <citation type="submission" date="2014-07" db="EMBL/GenBank/DDBJ databases">
        <title>Genomic and transcriptomic analysis on Apis cerana provide comprehensive insights into honey bee biology.</title>
        <authorList>
            <person name="Diao Q."/>
            <person name="Sun L."/>
            <person name="Zheng H."/>
            <person name="Zheng H."/>
            <person name="Xu S."/>
            <person name="Wang S."/>
            <person name="Zeng Z."/>
            <person name="Hu F."/>
            <person name="Su S."/>
            <person name="Wu J."/>
        </authorList>
    </citation>
    <scope>NUCLEOTIDE SEQUENCE [LARGE SCALE GENOMIC DNA]</scope>
    <source>
        <tissue evidence="7">Pupae without intestine</tissue>
    </source>
</reference>
<dbReference type="SUPFAM" id="SSF56574">
    <property type="entry name" value="Serpins"/>
    <property type="match status" value="2"/>
</dbReference>
<evidence type="ECO:0000256" key="4">
    <source>
        <dbReference type="SAM" id="MobiDB-lite"/>
    </source>
</evidence>
<dbReference type="AlphaFoldDB" id="A0A2A3EUS4"/>
<feature type="region of interest" description="Disordered" evidence="4">
    <location>
        <begin position="408"/>
        <end position="432"/>
    </location>
</feature>
<dbReference type="InterPro" id="IPR042178">
    <property type="entry name" value="Serpin_sf_1"/>
</dbReference>
<dbReference type="Gene3D" id="2.30.39.10">
    <property type="entry name" value="Alpha-1-antitrypsin, domain 1"/>
    <property type="match status" value="1"/>
</dbReference>
<sequence length="645" mass="73624">MVTTLILLSLMASTFGQLIYPDEYNRLRNLSTIPPDLYSNIGNSIIKSNSANLPSLTSLQPMIPNESQNAAMYPTQMENTLQGWSDHVNNIIINGVLKFALDVERQIYRTRDLSLMGQKDNIIFSPISLTVTLAIVFAGSAGRTFNEVSKVLGLESGIDISQNSEIVHQMFGLLLTKLHTKIDGSPGPRVDFATASYIQEGFPILPQFKTLSNNVYENELINVDFIRKGKTAMDIINTWVNQKTMGKISKILDDVPSPNTMMILLSALYFNGEWNQHFLTGFTKRTLFHVEPNESILVDMMYNAGTFPFYEDKQLGVKILGLPYKGHEISMYILLPKNAGAKALREFQNKLTVDIIENLVKNMKNETCIIGMPRMKLSSTLHLEPVLAALGIKSLFDPELADLSLISQGKNKNNQNGTTTNSFTSRNNRTNTRQQKDFISSRISIQNERVKDRMMKRNSFAYKDKLRGYSVEQWANGFSIRKIRNVRDVKEKKDRNLYRIEERTEENNNHAKVINLEENKYRFQENKQRGRNRRQSRPINQDFLNYVKQKNFPSFGLDNLRNSGNLVNPHLFASKVLQKVEIDITEKGTEAAVVTSIVLERDGNQKRLIANRPFIFFIRHDPTRLVFFWGTLNVPTPNYQNTLSS</sequence>
<dbReference type="Proteomes" id="UP000242457">
    <property type="component" value="Unassembled WGS sequence"/>
</dbReference>
<dbReference type="GO" id="GO:0005615">
    <property type="term" value="C:extracellular space"/>
    <property type="evidence" value="ECO:0007669"/>
    <property type="project" value="InterPro"/>
</dbReference>
<dbReference type="FunFam" id="2.30.39.10:FF:000035">
    <property type="entry name" value="Serine protease inhibitor (serpin) 16"/>
    <property type="match status" value="1"/>
</dbReference>
<dbReference type="PROSITE" id="PS00284">
    <property type="entry name" value="SERPIN"/>
    <property type="match status" value="1"/>
</dbReference>
<keyword evidence="5" id="KW-0732">Signal</keyword>
<protein>
    <submittedName>
        <fullName evidence="7">Serpin protein</fullName>
    </submittedName>
</protein>
<feature type="chain" id="PRO_5012223720" evidence="5">
    <location>
        <begin position="17"/>
        <end position="645"/>
    </location>
</feature>
<comment type="similarity">
    <text evidence="3">Belongs to the serpin family.</text>
</comment>
<dbReference type="InterPro" id="IPR023796">
    <property type="entry name" value="Serpin_dom"/>
</dbReference>
<organism evidence="7 8">
    <name type="scientific">Apis cerana cerana</name>
    <name type="common">Oriental honeybee</name>
    <dbReference type="NCBI Taxonomy" id="94128"/>
    <lineage>
        <taxon>Eukaryota</taxon>
        <taxon>Metazoa</taxon>
        <taxon>Ecdysozoa</taxon>
        <taxon>Arthropoda</taxon>
        <taxon>Hexapoda</taxon>
        <taxon>Insecta</taxon>
        <taxon>Pterygota</taxon>
        <taxon>Neoptera</taxon>
        <taxon>Endopterygota</taxon>
        <taxon>Hymenoptera</taxon>
        <taxon>Apocrita</taxon>
        <taxon>Aculeata</taxon>
        <taxon>Apoidea</taxon>
        <taxon>Anthophila</taxon>
        <taxon>Apidae</taxon>
        <taxon>Apis</taxon>
    </lineage>
</organism>
<dbReference type="PANTHER" id="PTHR11461:SF342">
    <property type="entry name" value="SERINE PROTEASE INHIBITOR 28DC"/>
    <property type="match status" value="1"/>
</dbReference>
<dbReference type="STRING" id="94128.A0A2A3EUS4"/>
<dbReference type="OrthoDB" id="9518664at2759"/>
<evidence type="ECO:0000256" key="2">
    <source>
        <dbReference type="ARBA" id="ARBA00022900"/>
    </source>
</evidence>